<name>A0A371I627_MUCPR</name>
<evidence type="ECO:0000313" key="2">
    <source>
        <dbReference type="Proteomes" id="UP000257109"/>
    </source>
</evidence>
<protein>
    <submittedName>
        <fullName evidence="1">Uncharacterized protein</fullName>
    </submittedName>
</protein>
<accession>A0A371I627</accession>
<keyword evidence="2" id="KW-1185">Reference proteome</keyword>
<feature type="non-terminal residue" evidence="1">
    <location>
        <position position="1"/>
    </location>
</feature>
<dbReference type="AlphaFoldDB" id="A0A371I627"/>
<evidence type="ECO:0000313" key="1">
    <source>
        <dbReference type="EMBL" id="RDY10497.1"/>
    </source>
</evidence>
<dbReference type="Proteomes" id="UP000257109">
    <property type="component" value="Unassembled WGS sequence"/>
</dbReference>
<sequence>MGSGISRDESVSIRKEDLSSVYSLDKGDFLMVRRLMSAQASREIKSPYFDAPKAIQVTLKPISPQEMNED</sequence>
<proteinExistence type="predicted"/>
<dbReference type="EMBL" id="QJKJ01000833">
    <property type="protein sequence ID" value="RDY10497.1"/>
    <property type="molecule type" value="Genomic_DNA"/>
</dbReference>
<gene>
    <name evidence="1" type="ORF">CR513_04979</name>
</gene>
<reference evidence="1" key="1">
    <citation type="submission" date="2018-05" db="EMBL/GenBank/DDBJ databases">
        <title>Draft genome of Mucuna pruriens seed.</title>
        <authorList>
            <person name="Nnadi N.E."/>
            <person name="Vos R."/>
            <person name="Hasami M.H."/>
            <person name="Devisetty U.K."/>
            <person name="Aguiy J.C."/>
        </authorList>
    </citation>
    <scope>NUCLEOTIDE SEQUENCE [LARGE SCALE GENOMIC DNA]</scope>
    <source>
        <strain evidence="1">JCA_2017</strain>
    </source>
</reference>
<organism evidence="1 2">
    <name type="scientific">Mucuna pruriens</name>
    <name type="common">Velvet bean</name>
    <name type="synonym">Dolichos pruriens</name>
    <dbReference type="NCBI Taxonomy" id="157652"/>
    <lineage>
        <taxon>Eukaryota</taxon>
        <taxon>Viridiplantae</taxon>
        <taxon>Streptophyta</taxon>
        <taxon>Embryophyta</taxon>
        <taxon>Tracheophyta</taxon>
        <taxon>Spermatophyta</taxon>
        <taxon>Magnoliopsida</taxon>
        <taxon>eudicotyledons</taxon>
        <taxon>Gunneridae</taxon>
        <taxon>Pentapetalae</taxon>
        <taxon>rosids</taxon>
        <taxon>fabids</taxon>
        <taxon>Fabales</taxon>
        <taxon>Fabaceae</taxon>
        <taxon>Papilionoideae</taxon>
        <taxon>50 kb inversion clade</taxon>
        <taxon>NPAAA clade</taxon>
        <taxon>indigoferoid/millettioid clade</taxon>
        <taxon>Phaseoleae</taxon>
        <taxon>Mucuna</taxon>
    </lineage>
</organism>
<comment type="caution">
    <text evidence="1">The sequence shown here is derived from an EMBL/GenBank/DDBJ whole genome shotgun (WGS) entry which is preliminary data.</text>
</comment>